<dbReference type="KEGG" id="grs:C7S20_18435"/>
<dbReference type="Proteomes" id="UP000241507">
    <property type="component" value="Chromosome"/>
</dbReference>
<dbReference type="AlphaFoldDB" id="A0A2R3Z9W2"/>
<dbReference type="RefSeq" id="WP_107013836.1">
    <property type="nucleotide sequence ID" value="NZ_CP028136.1"/>
</dbReference>
<sequence>MAYVFRFHSGKNLKGWEDSNPLNSVAINAIEDPNGAHSSREITSIPSPYARIDLVKTAFKEVASLGPVGNTTFHKMVSDALDIGQIFFNADKYKNQIEIISWDRKADLDKLINSPNPQHKLLGESLRLYLEQDAKTYNFDSLAKLYLINYTRGPEPLNIIGGTSPSTLFFTSANKFDLKGFQEGSDKLLDDEYQPLHERDPEYIKYLFALRNNISGFSSKMKELDDYLNQTYINLSQGLKLEINQLDGYYKNLPNLNIAGGGEIVEVLGVNLKKAKGKEDAIKDSDFVIKSEKGHSDEYPPLVLPNEVFNSPLRYVSAPWESKAKAPHFDERALEDRTLPVDGNKYPYMTISDFLEPVIIRTEFPVDKNYFLDGGLKSANTEGKGFLIPIKPTYFKYFETSSLTQTINGEKRFELNPLSNGYVEAILRVPVQKGHHITFRRTYNNPVNEAQKPEYNEKANKGAIIENRINVGITPFYSFPQSINPEYNVALYDADFIFDNNRFELTYFDQENKPIPTNQIHKVQRRFKEEETYNMFGDVVKSNFDYIQLKHDFAKGILVPQFFDRIGGTSEFAFSIDFGTTNTHIEYSVDGGKPQPLEIDKSEKYHIGSLIAFNDLKEGYLKALRDDLMPEEIHAEGNYQFPQRTAINFHKKTNFNQPVFSLANISIPFKYEKESFDLSSKVKTNLKWNSKTNENQKMLFAFFEELIKIIRNKALLNGGSIDNLEITWSYPASMLKHQLNLMESDWEKIIHAYLGDKVRIRKVCESLTPYYYYYKFEGIPAMEKPLVSIDIGGGTSDVAVYREEAPILFSSYKFAGDAIFGDNFNRNININGFVNKYYSKVIQKLEENDQRVLIEAVNKIKASDSSHDVINAFFSLKDNKSLNDRNVDVDFLRFLKTDSDFKVIFLIFYVSQLYHIAQLLKKKDIPVPGVISFSGTASKLLTIIDSSSSQESLKRLASESFKNVFKLDSLPEIDIKLPSNPKQISSKGGLSMGDNHQLNLDDIKATLITNSELQSHNGSKISYERVKEFESDAIRSFDEFLDFFFKLNKSYSFRDNFGVEKASLDFTEDFLNKKKVNALKTGIKNKLDEISNESDEEISETLFFYPLVGTLGELAYELEKKKVN</sequence>
<evidence type="ECO:0008006" key="3">
    <source>
        <dbReference type="Google" id="ProtNLM"/>
    </source>
</evidence>
<dbReference type="EMBL" id="CP028136">
    <property type="protein sequence ID" value="AVR47066.1"/>
    <property type="molecule type" value="Genomic_DNA"/>
</dbReference>
<evidence type="ECO:0000313" key="2">
    <source>
        <dbReference type="Proteomes" id="UP000241507"/>
    </source>
</evidence>
<gene>
    <name evidence="1" type="ORF">C7S20_18435</name>
</gene>
<organism evidence="1 2">
    <name type="scientific">Christiangramia fulva</name>
    <dbReference type="NCBI Taxonomy" id="2126553"/>
    <lineage>
        <taxon>Bacteria</taxon>
        <taxon>Pseudomonadati</taxon>
        <taxon>Bacteroidota</taxon>
        <taxon>Flavobacteriia</taxon>
        <taxon>Flavobacteriales</taxon>
        <taxon>Flavobacteriaceae</taxon>
        <taxon>Christiangramia</taxon>
    </lineage>
</organism>
<dbReference type="Gene3D" id="3.30.30.30">
    <property type="match status" value="1"/>
</dbReference>
<keyword evidence="2" id="KW-1185">Reference proteome</keyword>
<accession>A0A2R3Z9W2</accession>
<reference evidence="2" key="1">
    <citation type="submission" date="2018-03" db="EMBL/GenBank/DDBJ databases">
        <title>Gramella fulva sp. nov., isolated from a dry surface of tidal flat.</title>
        <authorList>
            <person name="Hwang S.H."/>
            <person name="Hwang W.M."/>
            <person name="Kang K."/>
            <person name="Ahn T.-Y."/>
        </authorList>
    </citation>
    <scope>NUCLEOTIDE SEQUENCE [LARGE SCALE GENOMIC DNA]</scope>
    <source>
        <strain evidence="2">SH35</strain>
    </source>
</reference>
<name>A0A2R3Z9W2_9FLAO</name>
<dbReference type="OrthoDB" id="1028138at2"/>
<protein>
    <recommendedName>
        <fullName evidence="3">Ppx/GppA phosphatase domain-containing protein</fullName>
    </recommendedName>
</protein>
<dbReference type="Gene3D" id="3.30.420.40">
    <property type="match status" value="2"/>
</dbReference>
<evidence type="ECO:0000313" key="1">
    <source>
        <dbReference type="EMBL" id="AVR47066.1"/>
    </source>
</evidence>
<proteinExistence type="predicted"/>
<dbReference type="Gene3D" id="3.90.640.10">
    <property type="entry name" value="Actin, Chain A, domain 4"/>
    <property type="match status" value="1"/>
</dbReference>